<keyword evidence="7" id="KW-0812">Transmembrane</keyword>
<dbReference type="Pfam" id="PF00020">
    <property type="entry name" value="TNFR_c6"/>
    <property type="match status" value="2"/>
</dbReference>
<name>A0A2B4S5L0_STYPI</name>
<reference evidence="12" key="1">
    <citation type="journal article" date="2017" name="bioRxiv">
        <title>Comparative analysis of the genomes of Stylophora pistillata and Acropora digitifera provides evidence for extensive differences between species of corals.</title>
        <authorList>
            <person name="Voolstra C.R."/>
            <person name="Li Y."/>
            <person name="Liew Y.J."/>
            <person name="Baumgarten S."/>
            <person name="Zoccola D."/>
            <person name="Flot J.-F."/>
            <person name="Tambutte S."/>
            <person name="Allemand D."/>
            <person name="Aranda M."/>
        </authorList>
    </citation>
    <scope>NUCLEOTIDE SEQUENCE [LARGE SCALE GENOMIC DNA]</scope>
</reference>
<feature type="repeat" description="TNFR-Cys" evidence="6">
    <location>
        <begin position="65"/>
        <end position="104"/>
    </location>
</feature>
<evidence type="ECO:0000256" key="6">
    <source>
        <dbReference type="PROSITE-ProRule" id="PRU00206"/>
    </source>
</evidence>
<dbReference type="GO" id="GO:0005035">
    <property type="term" value="F:death receptor activity"/>
    <property type="evidence" value="ECO:0007669"/>
    <property type="project" value="TreeGrafter"/>
</dbReference>
<dbReference type="AlphaFoldDB" id="A0A2B4S5L0"/>
<organism evidence="11 12">
    <name type="scientific">Stylophora pistillata</name>
    <name type="common">Smooth cauliflower coral</name>
    <dbReference type="NCBI Taxonomy" id="50429"/>
    <lineage>
        <taxon>Eukaryota</taxon>
        <taxon>Metazoa</taxon>
        <taxon>Cnidaria</taxon>
        <taxon>Anthozoa</taxon>
        <taxon>Hexacorallia</taxon>
        <taxon>Scleractinia</taxon>
        <taxon>Astrocoeniina</taxon>
        <taxon>Pocilloporidae</taxon>
        <taxon>Stylophora</taxon>
    </lineage>
</organism>
<feature type="domain" description="TNFR-Cys" evidence="10">
    <location>
        <begin position="65"/>
        <end position="104"/>
    </location>
</feature>
<feature type="transmembrane region" description="Helical" evidence="7">
    <location>
        <begin position="163"/>
        <end position="185"/>
    </location>
</feature>
<dbReference type="GO" id="GO:0009986">
    <property type="term" value="C:cell surface"/>
    <property type="evidence" value="ECO:0007669"/>
    <property type="project" value="TreeGrafter"/>
</dbReference>
<dbReference type="OrthoDB" id="10061577at2759"/>
<keyword evidence="1" id="KW-0053">Apoptosis</keyword>
<proteinExistence type="predicted"/>
<dbReference type="SUPFAM" id="SSF47986">
    <property type="entry name" value="DEATH domain"/>
    <property type="match status" value="1"/>
</dbReference>
<feature type="disulfide bond" evidence="6">
    <location>
        <begin position="42"/>
        <end position="55"/>
    </location>
</feature>
<evidence type="ECO:0000256" key="8">
    <source>
        <dbReference type="SAM" id="SignalP"/>
    </source>
</evidence>
<feature type="repeat" description="TNFR-Cys" evidence="6">
    <location>
        <begin position="25"/>
        <end position="63"/>
    </location>
</feature>
<feature type="domain" description="TNFR-Cys" evidence="10">
    <location>
        <begin position="25"/>
        <end position="63"/>
    </location>
</feature>
<dbReference type="InterPro" id="IPR052302">
    <property type="entry name" value="Neurotrophin_rcpt-DD"/>
</dbReference>
<keyword evidence="2 8" id="KW-0732">Signal</keyword>
<dbReference type="GO" id="GO:0015026">
    <property type="term" value="F:coreceptor activity"/>
    <property type="evidence" value="ECO:0007669"/>
    <property type="project" value="TreeGrafter"/>
</dbReference>
<evidence type="ECO:0000313" key="11">
    <source>
        <dbReference type="EMBL" id="PFX23848.1"/>
    </source>
</evidence>
<keyword evidence="5" id="KW-0325">Glycoprotein</keyword>
<keyword evidence="3" id="KW-0677">Repeat</keyword>
<evidence type="ECO:0000313" key="12">
    <source>
        <dbReference type="Proteomes" id="UP000225706"/>
    </source>
</evidence>
<dbReference type="Gene3D" id="1.10.533.10">
    <property type="entry name" value="Death Domain, Fas"/>
    <property type="match status" value="1"/>
</dbReference>
<evidence type="ECO:0000256" key="3">
    <source>
        <dbReference type="ARBA" id="ARBA00022737"/>
    </source>
</evidence>
<evidence type="ECO:0000256" key="7">
    <source>
        <dbReference type="SAM" id="Phobius"/>
    </source>
</evidence>
<feature type="disulfide bond" evidence="6">
    <location>
        <begin position="86"/>
        <end position="104"/>
    </location>
</feature>
<dbReference type="STRING" id="50429.A0A2B4S5L0"/>
<feature type="signal peptide" evidence="8">
    <location>
        <begin position="1"/>
        <end position="22"/>
    </location>
</feature>
<keyword evidence="7" id="KW-1133">Transmembrane helix</keyword>
<dbReference type="InterPro" id="IPR001368">
    <property type="entry name" value="TNFR/NGFR_Cys_rich_reg"/>
</dbReference>
<dbReference type="PROSITE" id="PS00652">
    <property type="entry name" value="TNFR_NGFR_1"/>
    <property type="match status" value="2"/>
</dbReference>
<gene>
    <name evidence="11" type="primary">NGFR</name>
    <name evidence="11" type="ORF">AWC38_SpisGene11565</name>
</gene>
<dbReference type="SMART" id="SM00208">
    <property type="entry name" value="TNFR"/>
    <property type="match status" value="2"/>
</dbReference>
<keyword evidence="7" id="KW-0472">Membrane</keyword>
<dbReference type="GO" id="GO:0048406">
    <property type="term" value="F:nerve growth factor binding"/>
    <property type="evidence" value="ECO:0007669"/>
    <property type="project" value="TreeGrafter"/>
</dbReference>
<dbReference type="GO" id="GO:0006915">
    <property type="term" value="P:apoptotic process"/>
    <property type="evidence" value="ECO:0007669"/>
    <property type="project" value="UniProtKB-KW"/>
</dbReference>
<comment type="caution">
    <text evidence="6">Lacks conserved residue(s) required for the propagation of feature annotation.</text>
</comment>
<dbReference type="InterPro" id="IPR000488">
    <property type="entry name" value="Death_dom"/>
</dbReference>
<sequence>MKLYVFLNILLVIGELVTRTTGDGGCRPGKYWNPKILRCLDCTTCREGERLISLCQESQDASCETCPKGTYLHADNKSVCVQCSYCKEGQVTESECVSWADTQCGNPVCMPPPSERPLTLTKQPFIQTTMQTHFQGGSAPKKVDHTNEAPDFRCPNSTFSDHMSWIFLVCLVLVSLLCGVLIIWIKRSGMSLLSLLRMAKIPLPNKPEDGVIRKVSVISASGRSETRVLKENGMKFNTTSATITEQLARLLNPENGKNYKNLAGLMGYDSTFIGNLKLTPTEATQKLLEDWQVREDATVFKLYCYLEQLGRHDAMDVLLPLLTGQGSDVAMV</sequence>
<keyword evidence="4 6" id="KW-1015">Disulfide bond</keyword>
<dbReference type="PROSITE" id="PS50050">
    <property type="entry name" value="TNFR_NGFR_2"/>
    <property type="match status" value="2"/>
</dbReference>
<feature type="chain" id="PRO_5013242290" evidence="8">
    <location>
        <begin position="23"/>
        <end position="332"/>
    </location>
</feature>
<dbReference type="PANTHER" id="PTHR46605">
    <property type="entry name" value="TUMOR NECROSIS FACTOR RECEPTOR"/>
    <property type="match status" value="1"/>
</dbReference>
<dbReference type="Gene3D" id="2.10.50.10">
    <property type="entry name" value="Tumor Necrosis Factor Receptor, subunit A, domain 2"/>
    <property type="match status" value="2"/>
</dbReference>
<evidence type="ECO:0000256" key="1">
    <source>
        <dbReference type="ARBA" id="ARBA00022703"/>
    </source>
</evidence>
<evidence type="ECO:0000256" key="2">
    <source>
        <dbReference type="ARBA" id="ARBA00022729"/>
    </source>
</evidence>
<evidence type="ECO:0000256" key="5">
    <source>
        <dbReference type="ARBA" id="ARBA00023180"/>
    </source>
</evidence>
<feature type="disulfide bond" evidence="6">
    <location>
        <begin position="83"/>
        <end position="96"/>
    </location>
</feature>
<dbReference type="PROSITE" id="PS50017">
    <property type="entry name" value="DEATH_DOMAIN"/>
    <property type="match status" value="1"/>
</dbReference>
<dbReference type="InterPro" id="IPR011029">
    <property type="entry name" value="DEATH-like_dom_sf"/>
</dbReference>
<dbReference type="EMBL" id="LSMT01000194">
    <property type="protein sequence ID" value="PFX23848.1"/>
    <property type="molecule type" value="Genomic_DNA"/>
</dbReference>
<dbReference type="GO" id="GO:0007266">
    <property type="term" value="P:Rho protein signal transduction"/>
    <property type="evidence" value="ECO:0007669"/>
    <property type="project" value="TreeGrafter"/>
</dbReference>
<comment type="caution">
    <text evidence="11">The sequence shown here is derived from an EMBL/GenBank/DDBJ whole genome shotgun (WGS) entry which is preliminary data.</text>
</comment>
<evidence type="ECO:0000259" key="10">
    <source>
        <dbReference type="PROSITE" id="PS50050"/>
    </source>
</evidence>
<keyword evidence="12" id="KW-1185">Reference proteome</keyword>
<dbReference type="PANTHER" id="PTHR46605:SF2">
    <property type="entry name" value="TNFR-CYS DOMAIN-CONTAINING PROTEIN"/>
    <property type="match status" value="1"/>
</dbReference>
<evidence type="ECO:0000256" key="4">
    <source>
        <dbReference type="ARBA" id="ARBA00023157"/>
    </source>
</evidence>
<dbReference type="GO" id="GO:0005886">
    <property type="term" value="C:plasma membrane"/>
    <property type="evidence" value="ECO:0007669"/>
    <property type="project" value="TreeGrafter"/>
</dbReference>
<protein>
    <submittedName>
        <fullName evidence="11">Tumor necrosis factor receptor superfamily member 16</fullName>
    </submittedName>
</protein>
<accession>A0A2B4S5L0</accession>
<dbReference type="Pfam" id="PF00531">
    <property type="entry name" value="Death"/>
    <property type="match status" value="1"/>
</dbReference>
<evidence type="ECO:0000259" key="9">
    <source>
        <dbReference type="PROSITE" id="PS50017"/>
    </source>
</evidence>
<dbReference type="SUPFAM" id="SSF57586">
    <property type="entry name" value="TNF receptor-like"/>
    <property type="match status" value="1"/>
</dbReference>
<keyword evidence="11" id="KW-0675">Receptor</keyword>
<feature type="disulfide bond" evidence="6">
    <location>
        <begin position="45"/>
        <end position="63"/>
    </location>
</feature>
<dbReference type="Proteomes" id="UP000225706">
    <property type="component" value="Unassembled WGS sequence"/>
</dbReference>
<feature type="domain" description="Death" evidence="9">
    <location>
        <begin position="244"/>
        <end position="322"/>
    </location>
</feature>